<protein>
    <submittedName>
        <fullName evidence="2">Uncharacterized protein</fullName>
    </submittedName>
</protein>
<dbReference type="Proteomes" id="UP000762676">
    <property type="component" value="Unassembled WGS sequence"/>
</dbReference>
<evidence type="ECO:0000313" key="2">
    <source>
        <dbReference type="EMBL" id="GFR84405.1"/>
    </source>
</evidence>
<feature type="region of interest" description="Disordered" evidence="1">
    <location>
        <begin position="74"/>
        <end position="97"/>
    </location>
</feature>
<feature type="compositionally biased region" description="Basic residues" evidence="1">
    <location>
        <begin position="83"/>
        <end position="97"/>
    </location>
</feature>
<name>A0AAV4GH41_9GAST</name>
<dbReference type="AlphaFoldDB" id="A0AAV4GH41"/>
<feature type="region of interest" description="Disordered" evidence="1">
    <location>
        <begin position="22"/>
        <end position="53"/>
    </location>
</feature>
<evidence type="ECO:0000313" key="3">
    <source>
        <dbReference type="Proteomes" id="UP000762676"/>
    </source>
</evidence>
<reference evidence="2 3" key="1">
    <citation type="journal article" date="2021" name="Elife">
        <title>Chloroplast acquisition without the gene transfer in kleptoplastic sea slugs, Plakobranchus ocellatus.</title>
        <authorList>
            <person name="Maeda T."/>
            <person name="Takahashi S."/>
            <person name="Yoshida T."/>
            <person name="Shimamura S."/>
            <person name="Takaki Y."/>
            <person name="Nagai Y."/>
            <person name="Toyoda A."/>
            <person name="Suzuki Y."/>
            <person name="Arimoto A."/>
            <person name="Ishii H."/>
            <person name="Satoh N."/>
            <person name="Nishiyama T."/>
            <person name="Hasebe M."/>
            <person name="Maruyama T."/>
            <person name="Minagawa J."/>
            <person name="Obokata J."/>
            <person name="Shigenobu S."/>
        </authorList>
    </citation>
    <scope>NUCLEOTIDE SEQUENCE [LARGE SCALE GENOMIC DNA]</scope>
</reference>
<dbReference type="EMBL" id="BMAT01012050">
    <property type="protein sequence ID" value="GFR84405.1"/>
    <property type="molecule type" value="Genomic_DNA"/>
</dbReference>
<sequence length="97" mass="10768">MDDRNTKSIILQANLMGSMGVLERPQGSHWDGSNPQGPDQPRTIRSAGHLNDDHSSSYAVTVLCQTDHVQETATGVTVMGRGSSRRHKMHRRNYSTH</sequence>
<accession>A0AAV4GH41</accession>
<keyword evidence="3" id="KW-1185">Reference proteome</keyword>
<evidence type="ECO:0000256" key="1">
    <source>
        <dbReference type="SAM" id="MobiDB-lite"/>
    </source>
</evidence>
<organism evidence="2 3">
    <name type="scientific">Elysia marginata</name>
    <dbReference type="NCBI Taxonomy" id="1093978"/>
    <lineage>
        <taxon>Eukaryota</taxon>
        <taxon>Metazoa</taxon>
        <taxon>Spiralia</taxon>
        <taxon>Lophotrochozoa</taxon>
        <taxon>Mollusca</taxon>
        <taxon>Gastropoda</taxon>
        <taxon>Heterobranchia</taxon>
        <taxon>Euthyneura</taxon>
        <taxon>Panpulmonata</taxon>
        <taxon>Sacoglossa</taxon>
        <taxon>Placobranchoidea</taxon>
        <taxon>Plakobranchidae</taxon>
        <taxon>Elysia</taxon>
    </lineage>
</organism>
<comment type="caution">
    <text evidence="2">The sequence shown here is derived from an EMBL/GenBank/DDBJ whole genome shotgun (WGS) entry which is preliminary data.</text>
</comment>
<gene>
    <name evidence="2" type="ORF">ElyMa_005999700</name>
</gene>
<proteinExistence type="predicted"/>